<dbReference type="RefSeq" id="WP_230820248.1">
    <property type="nucleotide sequence ID" value="NZ_JAJNCU010000001.1"/>
</dbReference>
<proteinExistence type="predicted"/>
<gene>
    <name evidence="1" type="ORF">ABHD89_000878</name>
</gene>
<keyword evidence="2" id="KW-1185">Reference proteome</keyword>
<comment type="caution">
    <text evidence="1">The sequence shown here is derived from an EMBL/GenBank/DDBJ whole genome shotgun (WGS) entry which is preliminary data.</text>
</comment>
<evidence type="ECO:0000313" key="2">
    <source>
        <dbReference type="Proteomes" id="UP001549019"/>
    </source>
</evidence>
<accession>A0ABV2E9N2</accession>
<dbReference type="Proteomes" id="UP001549019">
    <property type="component" value="Unassembled WGS sequence"/>
</dbReference>
<name>A0ABV2E9N2_9STAP</name>
<sequence length="52" mass="6278">MKDFNLFESLDKGLDEAILHAEGKRDVRIRRIKFKERTHYSAEEIKSMRKKL</sequence>
<dbReference type="EMBL" id="JBDZDV010000001">
    <property type="protein sequence ID" value="MET3110490.1"/>
    <property type="molecule type" value="Genomic_DNA"/>
</dbReference>
<evidence type="ECO:0000313" key="1">
    <source>
        <dbReference type="EMBL" id="MET3110490.1"/>
    </source>
</evidence>
<reference evidence="1 2" key="1">
    <citation type="submission" date="2024-05" db="EMBL/GenBank/DDBJ databases">
        <title>Genomic Encyclopedia of Type Strains, Phase IV (KMG-IV): sequencing the most valuable type-strain genomes for metagenomic binning, comparative biology and taxonomic classification.</title>
        <authorList>
            <person name="Goeker M."/>
        </authorList>
    </citation>
    <scope>NUCLEOTIDE SEQUENCE [LARGE SCALE GENOMIC DNA]</scope>
    <source>
        <strain evidence="1 2">DSM 25286</strain>
    </source>
</reference>
<organism evidence="1 2">
    <name type="scientific">Salinicoccus halitifaciens</name>
    <dbReference type="NCBI Taxonomy" id="1073415"/>
    <lineage>
        <taxon>Bacteria</taxon>
        <taxon>Bacillati</taxon>
        <taxon>Bacillota</taxon>
        <taxon>Bacilli</taxon>
        <taxon>Bacillales</taxon>
        <taxon>Staphylococcaceae</taxon>
        <taxon>Salinicoccus</taxon>
    </lineage>
</organism>
<protein>
    <submittedName>
        <fullName evidence="1">Uncharacterized protein</fullName>
    </submittedName>
</protein>